<sequence>MLNMAVIDQVAILFIIMAIGIIARKKKILTDEVKKGVTDLILNITLPFMIIASFNQKFSMDMLVNAGAILIFSTSIHTISYFISKILYFKSTDDRKSVLRYLTVFSNAAFMGYPVLEAMYGKIGVFYASIYCIPVRVFMWTLGVMLFTSKKEGNYLKQIFFNPGIIAVIIGSIPFSLSIQFPIIISNTLNMMGNMTTPLSMLMVGSMIADADIKKIFEGTVFYGAFVRLIMIPIVVLTVLKLIGIRGELLGVTVVLTAMPAASFTAILAGKFHANEVFASKCVFVSTLLSIVTIPLILLLI</sequence>
<evidence type="ECO:0000256" key="4">
    <source>
        <dbReference type="ARBA" id="ARBA00022692"/>
    </source>
</evidence>
<feature type="transmembrane region" description="Helical" evidence="7">
    <location>
        <begin position="221"/>
        <end position="243"/>
    </location>
</feature>
<evidence type="ECO:0000256" key="3">
    <source>
        <dbReference type="ARBA" id="ARBA00022475"/>
    </source>
</evidence>
<keyword evidence="5 7" id="KW-1133">Transmembrane helix</keyword>
<dbReference type="GO" id="GO:0055085">
    <property type="term" value="P:transmembrane transport"/>
    <property type="evidence" value="ECO:0007669"/>
    <property type="project" value="InterPro"/>
</dbReference>
<keyword evidence="2" id="KW-0813">Transport</keyword>
<gene>
    <name evidence="8" type="ORF">I6U48_29175</name>
</gene>
<keyword evidence="4 7" id="KW-0812">Transmembrane</keyword>
<protein>
    <submittedName>
        <fullName evidence="8">AEC family transporter</fullName>
    </submittedName>
</protein>
<keyword evidence="9" id="KW-1185">Reference proteome</keyword>
<organism evidence="8 9">
    <name type="scientific">Clostridium thailandense</name>
    <dbReference type="NCBI Taxonomy" id="2794346"/>
    <lineage>
        <taxon>Bacteria</taxon>
        <taxon>Bacillati</taxon>
        <taxon>Bacillota</taxon>
        <taxon>Clostridia</taxon>
        <taxon>Eubacteriales</taxon>
        <taxon>Clostridiaceae</taxon>
        <taxon>Clostridium</taxon>
    </lineage>
</organism>
<proteinExistence type="predicted"/>
<feature type="transmembrane region" description="Helical" evidence="7">
    <location>
        <begin position="191"/>
        <end position="209"/>
    </location>
</feature>
<dbReference type="RefSeq" id="WP_218324020.1">
    <property type="nucleotide sequence ID" value="NZ_JAEEGC010000240.1"/>
</dbReference>
<evidence type="ECO:0000256" key="1">
    <source>
        <dbReference type="ARBA" id="ARBA00004141"/>
    </source>
</evidence>
<feature type="transmembrane region" description="Helical" evidence="7">
    <location>
        <begin position="6"/>
        <end position="24"/>
    </location>
</feature>
<accession>A0A949U5P7</accession>
<comment type="subcellular location">
    <subcellularLocation>
        <location evidence="1">Membrane</location>
        <topology evidence="1">Multi-pass membrane protein</topology>
    </subcellularLocation>
</comment>
<comment type="caution">
    <text evidence="8">The sequence shown here is derived from an EMBL/GenBank/DDBJ whole genome shotgun (WGS) entry which is preliminary data.</text>
</comment>
<dbReference type="Proteomes" id="UP000694308">
    <property type="component" value="Unassembled WGS sequence"/>
</dbReference>
<name>A0A949U5P7_9CLOT</name>
<evidence type="ECO:0000313" key="8">
    <source>
        <dbReference type="EMBL" id="MBV7276944.1"/>
    </source>
</evidence>
<feature type="transmembrane region" description="Helical" evidence="7">
    <location>
        <begin position="66"/>
        <end position="89"/>
    </location>
</feature>
<dbReference type="PANTHER" id="PTHR36838:SF1">
    <property type="entry name" value="SLR1864 PROTEIN"/>
    <property type="match status" value="1"/>
</dbReference>
<keyword evidence="6 7" id="KW-0472">Membrane</keyword>
<feature type="transmembrane region" description="Helical" evidence="7">
    <location>
        <begin position="159"/>
        <end position="185"/>
    </location>
</feature>
<evidence type="ECO:0000313" key="9">
    <source>
        <dbReference type="Proteomes" id="UP000694308"/>
    </source>
</evidence>
<dbReference type="GO" id="GO:0016020">
    <property type="term" value="C:membrane"/>
    <property type="evidence" value="ECO:0007669"/>
    <property type="project" value="UniProtKB-SubCell"/>
</dbReference>
<dbReference type="EMBL" id="JAEEGC010000240">
    <property type="protein sequence ID" value="MBV7276944.1"/>
    <property type="molecule type" value="Genomic_DNA"/>
</dbReference>
<evidence type="ECO:0000256" key="6">
    <source>
        <dbReference type="ARBA" id="ARBA00023136"/>
    </source>
</evidence>
<evidence type="ECO:0000256" key="7">
    <source>
        <dbReference type="SAM" id="Phobius"/>
    </source>
</evidence>
<feature type="transmembrane region" description="Helical" evidence="7">
    <location>
        <begin position="282"/>
        <end position="300"/>
    </location>
</feature>
<feature type="transmembrane region" description="Helical" evidence="7">
    <location>
        <begin position="36"/>
        <end position="54"/>
    </location>
</feature>
<reference evidence="8" key="1">
    <citation type="submission" date="2020-12" db="EMBL/GenBank/DDBJ databases">
        <title>Clostridium thailandense sp. nov., a novel acetogenic bacterium isolated from peat land soil in Thailand.</title>
        <authorList>
            <person name="Chaikitkaew S."/>
            <person name="Birkeland N.K."/>
        </authorList>
    </citation>
    <scope>NUCLEOTIDE SEQUENCE</scope>
    <source>
        <strain evidence="8">PL3</strain>
    </source>
</reference>
<keyword evidence="3" id="KW-1003">Cell membrane</keyword>
<dbReference type="Pfam" id="PF03547">
    <property type="entry name" value="Mem_trans"/>
    <property type="match status" value="2"/>
</dbReference>
<evidence type="ECO:0000256" key="5">
    <source>
        <dbReference type="ARBA" id="ARBA00022989"/>
    </source>
</evidence>
<dbReference type="InterPro" id="IPR004776">
    <property type="entry name" value="Mem_transp_PIN-like"/>
</dbReference>
<dbReference type="PANTHER" id="PTHR36838">
    <property type="entry name" value="AUXIN EFFLUX CARRIER FAMILY PROTEIN"/>
    <property type="match status" value="1"/>
</dbReference>
<feature type="transmembrane region" description="Helical" evidence="7">
    <location>
        <begin position="126"/>
        <end position="147"/>
    </location>
</feature>
<dbReference type="AlphaFoldDB" id="A0A949U5P7"/>
<evidence type="ECO:0000256" key="2">
    <source>
        <dbReference type="ARBA" id="ARBA00022448"/>
    </source>
</evidence>
<feature type="transmembrane region" description="Helical" evidence="7">
    <location>
        <begin position="101"/>
        <end position="120"/>
    </location>
</feature>
<feature type="transmembrane region" description="Helical" evidence="7">
    <location>
        <begin position="249"/>
        <end position="270"/>
    </location>
</feature>